<dbReference type="Proteomes" id="UP000070501">
    <property type="component" value="Unassembled WGS sequence"/>
</dbReference>
<name>A0A136J0A8_9PEZI</name>
<feature type="region of interest" description="Disordered" evidence="1">
    <location>
        <begin position="1"/>
        <end position="23"/>
    </location>
</feature>
<evidence type="ECO:0000313" key="3">
    <source>
        <dbReference type="Proteomes" id="UP000070501"/>
    </source>
</evidence>
<dbReference type="InParanoid" id="A0A136J0A8"/>
<dbReference type="AlphaFoldDB" id="A0A136J0A8"/>
<gene>
    <name evidence="2" type="ORF">Micbo1qcDRAFT_71162</name>
</gene>
<organism evidence="2 3">
    <name type="scientific">Microdochium bolleyi</name>
    <dbReference type="NCBI Taxonomy" id="196109"/>
    <lineage>
        <taxon>Eukaryota</taxon>
        <taxon>Fungi</taxon>
        <taxon>Dikarya</taxon>
        <taxon>Ascomycota</taxon>
        <taxon>Pezizomycotina</taxon>
        <taxon>Sordariomycetes</taxon>
        <taxon>Xylariomycetidae</taxon>
        <taxon>Xylariales</taxon>
        <taxon>Microdochiaceae</taxon>
        <taxon>Microdochium</taxon>
    </lineage>
</organism>
<dbReference type="EMBL" id="KQ964252">
    <property type="protein sequence ID" value="KXJ90563.1"/>
    <property type="molecule type" value="Genomic_DNA"/>
</dbReference>
<dbReference type="OrthoDB" id="4146887at2759"/>
<dbReference type="STRING" id="196109.A0A136J0A8"/>
<evidence type="ECO:0000313" key="2">
    <source>
        <dbReference type="EMBL" id="KXJ90563.1"/>
    </source>
</evidence>
<feature type="compositionally biased region" description="Basic and acidic residues" evidence="1">
    <location>
        <begin position="364"/>
        <end position="398"/>
    </location>
</feature>
<feature type="compositionally biased region" description="Low complexity" evidence="1">
    <location>
        <begin position="305"/>
        <end position="319"/>
    </location>
</feature>
<protein>
    <recommendedName>
        <fullName evidence="4">Transcription factor RfeG</fullName>
    </recommendedName>
</protein>
<dbReference type="PANTHER" id="PTHR39609">
    <property type="entry name" value="RFEG-RELATED"/>
    <property type="match status" value="1"/>
</dbReference>
<accession>A0A136J0A8</accession>
<sequence length="398" mass="43166">MSRRTGPAAPAAPTSSRQNEYFVPRDGIDREVITADICRYLGNDALVRPGTYENPGTGQVIQGYFINAYRNLTTAMIEDLKADSARWDQERRQHSAQRSTAGGTMASRDSKTMQARQSNSPAVQYRNSETHSSRQYFGPSDSAPSGYTQQDPRDQYDSSGPRYPGTGSAGYTGASSGNFQGQSYGGQPGYGAPPQQNYPAQSPQHQQQPGNMQQFSGHPQVPHGQFSQQGQYPPYQDVGANSMVRPGQSVDTAMGGYDQYPPRDPRDSRGIPVTAVPVSRSSFATSGTSQQQAFQGAQGGPGFYPPGSSSGQQQFGAQPHDPFYGRGGYPQEPQQFESTPAPSRTPTSTAPVSQAPPTAPSSSHRRERDSRDSVERSDARHSHRSDRPGSDRHPSRRP</sequence>
<feature type="region of interest" description="Disordered" evidence="1">
    <location>
        <begin position="87"/>
        <end position="398"/>
    </location>
</feature>
<proteinExistence type="predicted"/>
<evidence type="ECO:0008006" key="4">
    <source>
        <dbReference type="Google" id="ProtNLM"/>
    </source>
</evidence>
<keyword evidence="3" id="KW-1185">Reference proteome</keyword>
<feature type="compositionally biased region" description="Low complexity" evidence="1">
    <location>
        <begin position="165"/>
        <end position="182"/>
    </location>
</feature>
<reference evidence="3" key="1">
    <citation type="submission" date="2016-02" db="EMBL/GenBank/DDBJ databases">
        <title>Draft genome sequence of Microdochium bolleyi, a fungal endophyte of beachgrass.</title>
        <authorList>
            <consortium name="DOE Joint Genome Institute"/>
            <person name="David A.S."/>
            <person name="May G."/>
            <person name="Haridas S."/>
            <person name="Lim J."/>
            <person name="Wang M."/>
            <person name="Labutti K."/>
            <person name="Lipzen A."/>
            <person name="Barry K."/>
            <person name="Grigoriev I.V."/>
        </authorList>
    </citation>
    <scope>NUCLEOTIDE SEQUENCE [LARGE SCALE GENOMIC DNA]</scope>
    <source>
        <strain evidence="3">J235TASD1</strain>
    </source>
</reference>
<feature type="compositionally biased region" description="Polar residues" evidence="1">
    <location>
        <begin position="112"/>
        <end position="127"/>
    </location>
</feature>
<feature type="compositionally biased region" description="Low complexity" evidence="1">
    <location>
        <begin position="338"/>
        <end position="353"/>
    </location>
</feature>
<evidence type="ECO:0000256" key="1">
    <source>
        <dbReference type="SAM" id="MobiDB-lite"/>
    </source>
</evidence>
<dbReference type="PANTHER" id="PTHR39609:SF1">
    <property type="entry name" value="RFEG"/>
    <property type="match status" value="1"/>
</dbReference>
<feature type="compositionally biased region" description="Polar residues" evidence="1">
    <location>
        <begin position="279"/>
        <end position="289"/>
    </location>
</feature>
<feature type="compositionally biased region" description="Low complexity" evidence="1">
    <location>
        <begin position="190"/>
        <end position="214"/>
    </location>
</feature>